<evidence type="ECO:0000256" key="8">
    <source>
        <dbReference type="SAM" id="MobiDB-lite"/>
    </source>
</evidence>
<evidence type="ECO:0000256" key="9">
    <source>
        <dbReference type="SAM" id="SignalP"/>
    </source>
</evidence>
<dbReference type="GO" id="GO:0008237">
    <property type="term" value="F:metallopeptidase activity"/>
    <property type="evidence" value="ECO:0007669"/>
    <property type="project" value="UniProtKB-KW"/>
</dbReference>
<dbReference type="GO" id="GO:0004252">
    <property type="term" value="F:serine-type endopeptidase activity"/>
    <property type="evidence" value="ECO:0007669"/>
    <property type="project" value="InterPro"/>
</dbReference>
<keyword evidence="7" id="KW-0482">Metalloprotease</keyword>
<feature type="region of interest" description="Disordered" evidence="8">
    <location>
        <begin position="40"/>
        <end position="136"/>
    </location>
</feature>
<name>A0A4U1JFX0_9BACT</name>
<keyword evidence="1" id="KW-0645">Protease</keyword>
<keyword evidence="5" id="KW-0378">Hydrolase</keyword>
<evidence type="ECO:0000256" key="7">
    <source>
        <dbReference type="ARBA" id="ARBA00023049"/>
    </source>
</evidence>
<dbReference type="GO" id="GO:0006508">
    <property type="term" value="P:proteolysis"/>
    <property type="evidence" value="ECO:0007669"/>
    <property type="project" value="UniProtKB-KW"/>
</dbReference>
<evidence type="ECO:0000313" key="10">
    <source>
        <dbReference type="EMBL" id="TKD10192.1"/>
    </source>
</evidence>
<feature type="compositionally biased region" description="Basic and acidic residues" evidence="8">
    <location>
        <begin position="365"/>
        <end position="375"/>
    </location>
</feature>
<feature type="compositionally biased region" description="Basic and acidic residues" evidence="8">
    <location>
        <begin position="410"/>
        <end position="436"/>
    </location>
</feature>
<evidence type="ECO:0000256" key="5">
    <source>
        <dbReference type="ARBA" id="ARBA00022801"/>
    </source>
</evidence>
<organism evidence="10 11">
    <name type="scientific">Polyangium fumosum</name>
    <dbReference type="NCBI Taxonomy" id="889272"/>
    <lineage>
        <taxon>Bacteria</taxon>
        <taxon>Pseudomonadati</taxon>
        <taxon>Myxococcota</taxon>
        <taxon>Polyangia</taxon>
        <taxon>Polyangiales</taxon>
        <taxon>Polyangiaceae</taxon>
        <taxon>Polyangium</taxon>
    </lineage>
</organism>
<keyword evidence="6" id="KW-0862">Zinc</keyword>
<keyword evidence="11" id="KW-1185">Reference proteome</keyword>
<dbReference type="Pfam" id="PF03411">
    <property type="entry name" value="Peptidase_M74"/>
    <property type="match status" value="1"/>
</dbReference>
<proteinExistence type="predicted"/>
<evidence type="ECO:0000256" key="2">
    <source>
        <dbReference type="ARBA" id="ARBA00022723"/>
    </source>
</evidence>
<feature type="compositionally biased region" description="Low complexity" evidence="8">
    <location>
        <begin position="40"/>
        <end position="64"/>
    </location>
</feature>
<feature type="region of interest" description="Disordered" evidence="8">
    <location>
        <begin position="341"/>
        <end position="375"/>
    </location>
</feature>
<dbReference type="EMBL" id="SSMQ01000007">
    <property type="protein sequence ID" value="TKD10192.1"/>
    <property type="molecule type" value="Genomic_DNA"/>
</dbReference>
<dbReference type="Proteomes" id="UP000309215">
    <property type="component" value="Unassembled WGS sequence"/>
</dbReference>
<feature type="region of interest" description="Disordered" evidence="8">
    <location>
        <begin position="406"/>
        <end position="447"/>
    </location>
</feature>
<evidence type="ECO:0000256" key="4">
    <source>
        <dbReference type="ARBA" id="ARBA00022764"/>
    </source>
</evidence>
<accession>A0A4U1JFX0</accession>
<dbReference type="SUPFAM" id="SSF55166">
    <property type="entry name" value="Hedgehog/DD-peptidase"/>
    <property type="match status" value="1"/>
</dbReference>
<dbReference type="InterPro" id="IPR009045">
    <property type="entry name" value="Zn_M74/Hedgehog-like"/>
</dbReference>
<keyword evidence="2" id="KW-0479">Metal-binding</keyword>
<dbReference type="Gene3D" id="3.30.1380.10">
    <property type="match status" value="1"/>
</dbReference>
<gene>
    <name evidence="10" type="ORF">E8A74_09260</name>
</gene>
<reference evidence="10 11" key="1">
    <citation type="submission" date="2019-04" db="EMBL/GenBank/DDBJ databases">
        <authorList>
            <person name="Li Y."/>
            <person name="Wang J."/>
        </authorList>
    </citation>
    <scope>NUCLEOTIDE SEQUENCE [LARGE SCALE GENOMIC DNA]</scope>
    <source>
        <strain evidence="10 11">DSM 14668</strain>
    </source>
</reference>
<feature type="compositionally biased region" description="Basic and acidic residues" evidence="8">
    <location>
        <begin position="102"/>
        <end position="113"/>
    </location>
</feature>
<evidence type="ECO:0000256" key="3">
    <source>
        <dbReference type="ARBA" id="ARBA00022729"/>
    </source>
</evidence>
<dbReference type="InterPro" id="IPR005073">
    <property type="entry name" value="Peptidase_M74"/>
</dbReference>
<dbReference type="AlphaFoldDB" id="A0A4U1JFX0"/>
<dbReference type="GO" id="GO:0046872">
    <property type="term" value="F:metal ion binding"/>
    <property type="evidence" value="ECO:0007669"/>
    <property type="project" value="UniProtKB-KW"/>
</dbReference>
<protein>
    <submittedName>
        <fullName evidence="10">Endopeptidase</fullName>
    </submittedName>
</protein>
<dbReference type="OrthoDB" id="5513628at2"/>
<evidence type="ECO:0000256" key="1">
    <source>
        <dbReference type="ARBA" id="ARBA00022670"/>
    </source>
</evidence>
<sequence>MARGIPRTWPRPPRRRIPGAVRSPFRSLAAALAIALCGTPTTPAEAAPPASAAPQGARAGANKAQGPSRRAKTEPAATGRPGRGLGRSPARPGEAPSGAAGKKTEVATPEKKPAPPPRADSVGPPNDGRLEGGIRLDTTDKPYLRVVPAYNYKDADTRWGLPALVRAIDRAAKAVNKKFPGAVLGVGDISRKNGGELAHHHSHESGRDADLGFYLVNEKGQPVLRPSFVKVDEKLAAPSVPGARFDVARNWLFLQNLLLDRDARVSHIFVSEPLKHALLTHARARGVSRALYVRAAQVMMQPTGGLPHDDHFHVRISCPPSMTKSCVEIAKNAPSKARLKIAKKGKRGVKTPERRAAPPAPPPRRTAEARIENGERSGGIYLSRATKATTGPDVPVSLWALAGASIGRGDAARAEAAKTDDGRDEAASDAADVKDAVDEEGAPRITR</sequence>
<comment type="caution">
    <text evidence="10">The sequence shown here is derived from an EMBL/GenBank/DDBJ whole genome shotgun (WGS) entry which is preliminary data.</text>
</comment>
<evidence type="ECO:0000256" key="6">
    <source>
        <dbReference type="ARBA" id="ARBA00022833"/>
    </source>
</evidence>
<feature type="signal peptide" evidence="9">
    <location>
        <begin position="1"/>
        <end position="46"/>
    </location>
</feature>
<keyword evidence="3 9" id="KW-0732">Signal</keyword>
<evidence type="ECO:0000313" key="11">
    <source>
        <dbReference type="Proteomes" id="UP000309215"/>
    </source>
</evidence>
<dbReference type="GO" id="GO:0030288">
    <property type="term" value="C:outer membrane-bounded periplasmic space"/>
    <property type="evidence" value="ECO:0007669"/>
    <property type="project" value="InterPro"/>
</dbReference>
<keyword evidence="4" id="KW-0574">Periplasm</keyword>
<feature type="chain" id="PRO_5020242078" evidence="9">
    <location>
        <begin position="47"/>
        <end position="447"/>
    </location>
</feature>
<feature type="region of interest" description="Disordered" evidence="8">
    <location>
        <begin position="1"/>
        <end position="21"/>
    </location>
</feature>